<dbReference type="AlphaFoldDB" id="K9W1I4"/>
<proteinExistence type="predicted"/>
<evidence type="ECO:0000313" key="2">
    <source>
        <dbReference type="Proteomes" id="UP000010472"/>
    </source>
</evidence>
<keyword evidence="2" id="KW-1185">Reference proteome</keyword>
<organism evidence="1 2">
    <name type="scientific">Crinalium epipsammum PCC 9333</name>
    <dbReference type="NCBI Taxonomy" id="1173022"/>
    <lineage>
        <taxon>Bacteria</taxon>
        <taxon>Bacillati</taxon>
        <taxon>Cyanobacteriota</taxon>
        <taxon>Cyanophyceae</taxon>
        <taxon>Gomontiellales</taxon>
        <taxon>Gomontiellaceae</taxon>
        <taxon>Crinalium</taxon>
    </lineage>
</organism>
<dbReference type="EMBL" id="CP003620">
    <property type="protein sequence ID" value="AFZ14056.1"/>
    <property type="molecule type" value="Genomic_DNA"/>
</dbReference>
<gene>
    <name evidence="1" type="ORF">Cri9333_3223</name>
</gene>
<accession>K9W1I4</accession>
<evidence type="ECO:0000313" key="1">
    <source>
        <dbReference type="EMBL" id="AFZ14056.1"/>
    </source>
</evidence>
<dbReference type="STRING" id="1173022.Cri9333_3223"/>
<dbReference type="HOGENOM" id="CLU_3215125_0_0_3"/>
<reference evidence="1 2" key="1">
    <citation type="submission" date="2012-06" db="EMBL/GenBank/DDBJ databases">
        <title>Finished chromosome of genome of Crinalium epipsammum PCC 9333.</title>
        <authorList>
            <consortium name="US DOE Joint Genome Institute"/>
            <person name="Gugger M."/>
            <person name="Coursin T."/>
            <person name="Rippka R."/>
            <person name="Tandeau De Marsac N."/>
            <person name="Huntemann M."/>
            <person name="Wei C.-L."/>
            <person name="Han J."/>
            <person name="Detter J.C."/>
            <person name="Han C."/>
            <person name="Tapia R."/>
            <person name="Davenport K."/>
            <person name="Daligault H."/>
            <person name="Erkkila T."/>
            <person name="Gu W."/>
            <person name="Munk A.C.C."/>
            <person name="Teshima H."/>
            <person name="Xu Y."/>
            <person name="Chain P."/>
            <person name="Chen A."/>
            <person name="Krypides N."/>
            <person name="Mavromatis K."/>
            <person name="Markowitz V."/>
            <person name="Szeto E."/>
            <person name="Ivanova N."/>
            <person name="Mikhailova N."/>
            <person name="Ovchinnikova G."/>
            <person name="Pagani I."/>
            <person name="Pati A."/>
            <person name="Goodwin L."/>
            <person name="Peters L."/>
            <person name="Pitluck S."/>
            <person name="Woyke T."/>
            <person name="Kerfeld C."/>
        </authorList>
    </citation>
    <scope>NUCLEOTIDE SEQUENCE [LARGE SCALE GENOMIC DNA]</scope>
    <source>
        <strain evidence="1 2">PCC 9333</strain>
    </source>
</reference>
<sequence length="44" mass="5299">MYIFIRLKIKVIKFKWWLLLLAFSGNSNAIVDKSKELQYKIQPN</sequence>
<dbReference type="Proteomes" id="UP000010472">
    <property type="component" value="Chromosome"/>
</dbReference>
<dbReference type="KEGG" id="cep:Cri9333_3223"/>
<name>K9W1I4_9CYAN</name>
<protein>
    <submittedName>
        <fullName evidence="1">Uncharacterized protein</fullName>
    </submittedName>
</protein>